<keyword evidence="2" id="KW-1185">Reference proteome</keyword>
<accession>A0A9N9NUH5</accession>
<sequence length="51" mass="5955">GHHLCLPTIHGLNGVCPKEYWHQFVDILACEKLKISEEKSQVMMIKKDYEN</sequence>
<dbReference type="Proteomes" id="UP000789405">
    <property type="component" value="Unassembled WGS sequence"/>
</dbReference>
<gene>
    <name evidence="1" type="ORF">DERYTH_LOCUS17853</name>
</gene>
<comment type="caution">
    <text evidence="1">The sequence shown here is derived from an EMBL/GenBank/DDBJ whole genome shotgun (WGS) entry which is preliminary data.</text>
</comment>
<reference evidence="1" key="1">
    <citation type="submission" date="2021-06" db="EMBL/GenBank/DDBJ databases">
        <authorList>
            <person name="Kallberg Y."/>
            <person name="Tangrot J."/>
            <person name="Rosling A."/>
        </authorList>
    </citation>
    <scope>NUCLEOTIDE SEQUENCE</scope>
    <source>
        <strain evidence="1">MA453B</strain>
    </source>
</reference>
<feature type="non-terminal residue" evidence="1">
    <location>
        <position position="1"/>
    </location>
</feature>
<name>A0A9N9NUH5_9GLOM</name>
<proteinExistence type="predicted"/>
<dbReference type="AlphaFoldDB" id="A0A9N9NUH5"/>
<evidence type="ECO:0000313" key="1">
    <source>
        <dbReference type="EMBL" id="CAG8761470.1"/>
    </source>
</evidence>
<dbReference type="EMBL" id="CAJVPY010017334">
    <property type="protein sequence ID" value="CAG8761470.1"/>
    <property type="molecule type" value="Genomic_DNA"/>
</dbReference>
<protein>
    <submittedName>
        <fullName evidence="1">26493_t:CDS:1</fullName>
    </submittedName>
</protein>
<organism evidence="1 2">
    <name type="scientific">Dentiscutata erythropus</name>
    <dbReference type="NCBI Taxonomy" id="1348616"/>
    <lineage>
        <taxon>Eukaryota</taxon>
        <taxon>Fungi</taxon>
        <taxon>Fungi incertae sedis</taxon>
        <taxon>Mucoromycota</taxon>
        <taxon>Glomeromycotina</taxon>
        <taxon>Glomeromycetes</taxon>
        <taxon>Diversisporales</taxon>
        <taxon>Gigasporaceae</taxon>
        <taxon>Dentiscutata</taxon>
    </lineage>
</organism>
<evidence type="ECO:0000313" key="2">
    <source>
        <dbReference type="Proteomes" id="UP000789405"/>
    </source>
</evidence>